<evidence type="ECO:0000313" key="1">
    <source>
        <dbReference type="EMBL" id="PWC14214.1"/>
    </source>
</evidence>
<organism evidence="1 2">
    <name type="scientific">Brenneria roseae subsp. americana</name>
    <dbReference type="NCBI Taxonomy" id="1508507"/>
    <lineage>
        <taxon>Bacteria</taxon>
        <taxon>Pseudomonadati</taxon>
        <taxon>Pseudomonadota</taxon>
        <taxon>Gammaproteobacteria</taxon>
        <taxon>Enterobacterales</taxon>
        <taxon>Pectobacteriaceae</taxon>
        <taxon>Brenneria</taxon>
    </lineage>
</organism>
<protein>
    <submittedName>
        <fullName evidence="1">Uncharacterized protein</fullName>
    </submittedName>
</protein>
<proteinExistence type="predicted"/>
<accession>A0A2U1TXV8</accession>
<comment type="caution">
    <text evidence="1">The sequence shown here is derived from an EMBL/GenBank/DDBJ whole genome shotgun (WGS) entry which is preliminary data.</text>
</comment>
<gene>
    <name evidence="1" type="ORF">B4923_04710</name>
</gene>
<reference evidence="1 2" key="1">
    <citation type="submission" date="2018-04" db="EMBL/GenBank/DDBJ databases">
        <title>Brenneria corticis sp.nov.</title>
        <authorList>
            <person name="Li Y."/>
        </authorList>
    </citation>
    <scope>NUCLEOTIDE SEQUENCE [LARGE SCALE GENOMIC DNA]</scope>
    <source>
        <strain evidence="1 2">LMG 27715</strain>
    </source>
</reference>
<dbReference type="AlphaFoldDB" id="A0A2U1TXV8"/>
<evidence type="ECO:0000313" key="2">
    <source>
        <dbReference type="Proteomes" id="UP000245138"/>
    </source>
</evidence>
<dbReference type="Proteomes" id="UP000245138">
    <property type="component" value="Unassembled WGS sequence"/>
</dbReference>
<sequence length="101" mass="11971">MLLLVSTYSSNVLLILKTHEYRLWHVLNLVINRNKRQDAIPLNNITNGEKRGKTTKQPNQLIKIMNFTIKLNKLVEIIIFTHNVITHHLMFILNKFTYFNI</sequence>
<name>A0A2U1TXV8_9GAMM</name>
<dbReference type="EMBL" id="QDKJ01000003">
    <property type="protein sequence ID" value="PWC14214.1"/>
    <property type="molecule type" value="Genomic_DNA"/>
</dbReference>
<keyword evidence="2" id="KW-1185">Reference proteome</keyword>